<feature type="chain" id="PRO_5040278562" evidence="2">
    <location>
        <begin position="20"/>
        <end position="108"/>
    </location>
</feature>
<keyword evidence="2" id="KW-0732">Signal</keyword>
<reference evidence="3" key="1">
    <citation type="journal article" date="2023" name="DNA Res.">
        <title>Chromosome-level genome assembly of Phrynocephalus forsythii using third-generation DNA sequencing and Hi-C analysis.</title>
        <authorList>
            <person name="Qi Y."/>
            <person name="Zhao W."/>
            <person name="Zhao Y."/>
            <person name="Niu C."/>
            <person name="Cao S."/>
            <person name="Zhang Y."/>
        </authorList>
    </citation>
    <scope>NUCLEOTIDE SEQUENCE</scope>
    <source>
        <tissue evidence="3">Muscle</tissue>
    </source>
</reference>
<feature type="compositionally biased region" description="Basic and acidic residues" evidence="1">
    <location>
        <begin position="24"/>
        <end position="37"/>
    </location>
</feature>
<sequence>MKGLHVLLLVAFLVFQAESNPKPPAEEDVKGNKKGINDPEPAALQADEEGLKEEEDEHFRAIRQSCFGGNGYCLPRQYYCASGLVFKEQYNSCGDKRRNKCCVGGRLG</sequence>
<dbReference type="AlphaFoldDB" id="A0A9Q1B6L5"/>
<protein>
    <submittedName>
        <fullName evidence="3">Uncharacterized protein</fullName>
    </submittedName>
</protein>
<evidence type="ECO:0000313" key="3">
    <source>
        <dbReference type="EMBL" id="KAJ7341320.1"/>
    </source>
</evidence>
<organism evidence="3 4">
    <name type="scientific">Phrynocephalus forsythii</name>
    <dbReference type="NCBI Taxonomy" id="171643"/>
    <lineage>
        <taxon>Eukaryota</taxon>
        <taxon>Metazoa</taxon>
        <taxon>Chordata</taxon>
        <taxon>Craniata</taxon>
        <taxon>Vertebrata</taxon>
        <taxon>Euteleostomi</taxon>
        <taxon>Lepidosauria</taxon>
        <taxon>Squamata</taxon>
        <taxon>Bifurcata</taxon>
        <taxon>Unidentata</taxon>
        <taxon>Episquamata</taxon>
        <taxon>Toxicofera</taxon>
        <taxon>Iguania</taxon>
        <taxon>Acrodonta</taxon>
        <taxon>Agamidae</taxon>
        <taxon>Agaminae</taxon>
        <taxon>Phrynocephalus</taxon>
    </lineage>
</organism>
<gene>
    <name evidence="3" type="ORF">JRQ81_005275</name>
</gene>
<feature type="region of interest" description="Disordered" evidence="1">
    <location>
        <begin position="20"/>
        <end position="51"/>
    </location>
</feature>
<evidence type="ECO:0000313" key="4">
    <source>
        <dbReference type="Proteomes" id="UP001142489"/>
    </source>
</evidence>
<evidence type="ECO:0000256" key="1">
    <source>
        <dbReference type="SAM" id="MobiDB-lite"/>
    </source>
</evidence>
<keyword evidence="4" id="KW-1185">Reference proteome</keyword>
<comment type="caution">
    <text evidence="3">The sequence shown here is derived from an EMBL/GenBank/DDBJ whole genome shotgun (WGS) entry which is preliminary data.</text>
</comment>
<dbReference type="Proteomes" id="UP001142489">
    <property type="component" value="Unassembled WGS sequence"/>
</dbReference>
<name>A0A9Q1B6L5_9SAUR</name>
<feature type="signal peptide" evidence="2">
    <location>
        <begin position="1"/>
        <end position="19"/>
    </location>
</feature>
<evidence type="ECO:0000256" key="2">
    <source>
        <dbReference type="SAM" id="SignalP"/>
    </source>
</evidence>
<proteinExistence type="predicted"/>
<accession>A0A9Q1B6L5</accession>
<dbReference type="EMBL" id="JAPFRF010000002">
    <property type="protein sequence ID" value="KAJ7341320.1"/>
    <property type="molecule type" value="Genomic_DNA"/>
</dbReference>